<feature type="domain" description="Ribbon-helix-helix protein CopG" evidence="1">
    <location>
        <begin position="3"/>
        <end position="41"/>
    </location>
</feature>
<evidence type="ECO:0000313" key="2">
    <source>
        <dbReference type="EMBL" id="ODS29806.1"/>
    </source>
</evidence>
<dbReference type="Pfam" id="PF01402">
    <property type="entry name" value="RHH_1"/>
    <property type="match status" value="1"/>
</dbReference>
<organism evidence="2 3">
    <name type="scientific">Candidatus Scalindua rubra</name>
    <dbReference type="NCBI Taxonomy" id="1872076"/>
    <lineage>
        <taxon>Bacteria</taxon>
        <taxon>Pseudomonadati</taxon>
        <taxon>Planctomycetota</taxon>
        <taxon>Candidatus Brocadiia</taxon>
        <taxon>Candidatus Brocadiales</taxon>
        <taxon>Candidatus Scalinduaceae</taxon>
        <taxon>Candidatus Scalindua</taxon>
    </lineage>
</organism>
<dbReference type="PATRIC" id="fig|1872076.5.peg.6131"/>
<dbReference type="Proteomes" id="UP000094056">
    <property type="component" value="Unassembled WGS sequence"/>
</dbReference>
<dbReference type="GO" id="GO:0006355">
    <property type="term" value="P:regulation of DNA-templated transcription"/>
    <property type="evidence" value="ECO:0007669"/>
    <property type="project" value="InterPro"/>
</dbReference>
<name>A0A1E3X2E8_9BACT</name>
<accession>A0A1E3X2E8</accession>
<evidence type="ECO:0000313" key="3">
    <source>
        <dbReference type="Proteomes" id="UP000094056"/>
    </source>
</evidence>
<protein>
    <submittedName>
        <fullName evidence="2">Ribbon-helix-helix protein, copG family</fullName>
    </submittedName>
</protein>
<proteinExistence type="predicted"/>
<dbReference type="InterPro" id="IPR010985">
    <property type="entry name" value="Ribbon_hlx_hlx"/>
</dbReference>
<dbReference type="InterPro" id="IPR002145">
    <property type="entry name" value="CopG"/>
</dbReference>
<dbReference type="CDD" id="cd22231">
    <property type="entry name" value="RHH_NikR_HicB-like"/>
    <property type="match status" value="1"/>
</dbReference>
<dbReference type="Gene3D" id="1.10.1220.10">
    <property type="entry name" value="Met repressor-like"/>
    <property type="match status" value="1"/>
</dbReference>
<reference evidence="2 3" key="1">
    <citation type="submission" date="2016-07" db="EMBL/GenBank/DDBJ databases">
        <title>Draft genome of Scalindua rubra, obtained from a brine-seawater interface in the Red Sea, sheds light on salt adaptation in anammox bacteria.</title>
        <authorList>
            <person name="Speth D.R."/>
            <person name="Lagkouvardos I."/>
            <person name="Wang Y."/>
            <person name="Qian P.-Y."/>
            <person name="Dutilh B.E."/>
            <person name="Jetten M.S."/>
        </authorList>
    </citation>
    <scope>NUCLEOTIDE SEQUENCE [LARGE SCALE GENOMIC DNA]</scope>
    <source>
        <strain evidence="2">BSI-1</strain>
    </source>
</reference>
<gene>
    <name evidence="2" type="ORF">SCARUB_05096</name>
</gene>
<dbReference type="AlphaFoldDB" id="A0A1E3X2E8"/>
<evidence type="ECO:0000259" key="1">
    <source>
        <dbReference type="Pfam" id="PF01402"/>
    </source>
</evidence>
<dbReference type="InterPro" id="IPR013321">
    <property type="entry name" value="Arc_rbn_hlx_hlx"/>
</dbReference>
<dbReference type="EMBL" id="MAYW01000367">
    <property type="protein sequence ID" value="ODS29806.1"/>
    <property type="molecule type" value="Genomic_DNA"/>
</dbReference>
<comment type="caution">
    <text evidence="2">The sequence shown here is derived from an EMBL/GenBank/DDBJ whole genome shotgun (WGS) entry which is preliminary data.</text>
</comment>
<sequence length="82" mass="9706">MKTAISIPDDLFKDIDKLSKKLHCSRSQVLTNAAREYIEKQKNKNIFNAINKAYLEKETEQEVTLRRKGKKHYAKLLKAERW</sequence>
<dbReference type="SUPFAM" id="SSF47598">
    <property type="entry name" value="Ribbon-helix-helix"/>
    <property type="match status" value="1"/>
</dbReference>